<dbReference type="AlphaFoldDB" id="A0A0A9CUQ2"/>
<protein>
    <submittedName>
        <fullName evidence="4">Uncharacterized protein</fullName>
    </submittedName>
</protein>
<comment type="similarity">
    <text evidence="3">Belongs to the GRAS family.</text>
</comment>
<reference evidence="4" key="2">
    <citation type="journal article" date="2015" name="Data Brief">
        <title>Shoot transcriptome of the giant reed, Arundo donax.</title>
        <authorList>
            <person name="Barrero R.A."/>
            <person name="Guerrero F.D."/>
            <person name="Moolhuijzen P."/>
            <person name="Goolsby J.A."/>
            <person name="Tidwell J."/>
            <person name="Bellgard S.E."/>
            <person name="Bellgard M.I."/>
        </authorList>
    </citation>
    <scope>NUCLEOTIDE SEQUENCE</scope>
    <source>
        <tissue evidence="4">Shoot tissue taken approximately 20 cm above the soil surface</tissue>
    </source>
</reference>
<feature type="region of interest" description="SAW" evidence="3">
    <location>
        <begin position="41"/>
        <end position="111"/>
    </location>
</feature>
<evidence type="ECO:0000256" key="1">
    <source>
        <dbReference type="ARBA" id="ARBA00023015"/>
    </source>
</evidence>
<evidence type="ECO:0000313" key="4">
    <source>
        <dbReference type="EMBL" id="JAD80064.1"/>
    </source>
</evidence>
<evidence type="ECO:0000256" key="3">
    <source>
        <dbReference type="PROSITE-ProRule" id="PRU01191"/>
    </source>
</evidence>
<dbReference type="InterPro" id="IPR005202">
    <property type="entry name" value="TF_GRAS"/>
</dbReference>
<name>A0A0A9CUQ2_ARUDO</name>
<evidence type="ECO:0000256" key="2">
    <source>
        <dbReference type="ARBA" id="ARBA00023163"/>
    </source>
</evidence>
<dbReference type="PROSITE" id="PS50985">
    <property type="entry name" value="GRAS"/>
    <property type="match status" value="1"/>
</dbReference>
<accession>A0A0A9CUQ2</accession>
<keyword evidence="1" id="KW-0805">Transcription regulation</keyword>
<dbReference type="EMBL" id="GBRH01217831">
    <property type="protein sequence ID" value="JAD80064.1"/>
    <property type="molecule type" value="Transcribed_RNA"/>
</dbReference>
<proteinExistence type="inferred from homology"/>
<keyword evidence="2" id="KW-0804">Transcription</keyword>
<sequence>MNCFQSCMFLLDSLDAAGTDADAASKIERFLVQPRVEDAVLGRRRAEKAMAWRTAFTSAGFTPMPLSNLAEAQADCLLKRVQVRGFHVEKCGVGLALYWQRGELVSVSAWRC</sequence>
<reference evidence="4" key="1">
    <citation type="submission" date="2014-09" db="EMBL/GenBank/DDBJ databases">
        <authorList>
            <person name="Magalhaes I.L.F."/>
            <person name="Oliveira U."/>
            <person name="Santos F.R."/>
            <person name="Vidigal T.H.D.A."/>
            <person name="Brescovit A.D."/>
            <person name="Santos A.J."/>
        </authorList>
    </citation>
    <scope>NUCLEOTIDE SEQUENCE</scope>
    <source>
        <tissue evidence="4">Shoot tissue taken approximately 20 cm above the soil surface</tissue>
    </source>
</reference>
<dbReference type="Pfam" id="PF03514">
    <property type="entry name" value="GRAS"/>
    <property type="match status" value="1"/>
</dbReference>
<comment type="caution">
    <text evidence="3">Lacks conserved residue(s) required for the propagation of feature annotation.</text>
</comment>
<organism evidence="4">
    <name type="scientific">Arundo donax</name>
    <name type="common">Giant reed</name>
    <name type="synonym">Donax arundinaceus</name>
    <dbReference type="NCBI Taxonomy" id="35708"/>
    <lineage>
        <taxon>Eukaryota</taxon>
        <taxon>Viridiplantae</taxon>
        <taxon>Streptophyta</taxon>
        <taxon>Embryophyta</taxon>
        <taxon>Tracheophyta</taxon>
        <taxon>Spermatophyta</taxon>
        <taxon>Magnoliopsida</taxon>
        <taxon>Liliopsida</taxon>
        <taxon>Poales</taxon>
        <taxon>Poaceae</taxon>
        <taxon>PACMAD clade</taxon>
        <taxon>Arundinoideae</taxon>
        <taxon>Arundineae</taxon>
        <taxon>Arundo</taxon>
    </lineage>
</organism>